<organism evidence="3 4">
    <name type="scientific">Plasmodium vinckei brucechwatti</name>
    <dbReference type="NCBI Taxonomy" id="119398"/>
    <lineage>
        <taxon>Eukaryota</taxon>
        <taxon>Sar</taxon>
        <taxon>Alveolata</taxon>
        <taxon>Apicomplexa</taxon>
        <taxon>Aconoidasida</taxon>
        <taxon>Haemosporida</taxon>
        <taxon>Plasmodiidae</taxon>
        <taxon>Plasmodium</taxon>
        <taxon>Plasmodium (Vinckeia)</taxon>
    </lineage>
</organism>
<proteinExistence type="predicted"/>
<dbReference type="AlphaFoldDB" id="A0A6V7T3N1"/>
<keyword evidence="2" id="KW-0812">Transmembrane</keyword>
<evidence type="ECO:0000313" key="4">
    <source>
        <dbReference type="Proteomes" id="UP000515550"/>
    </source>
</evidence>
<evidence type="ECO:0000256" key="1">
    <source>
        <dbReference type="SAM" id="Coils"/>
    </source>
</evidence>
<dbReference type="EMBL" id="LR865392">
    <property type="protein sequence ID" value="CAD2106408.1"/>
    <property type="molecule type" value="Genomic_DNA"/>
</dbReference>
<protein>
    <submittedName>
        <fullName evidence="3">Fam-b protein</fullName>
    </submittedName>
</protein>
<keyword evidence="2" id="KW-1133">Transmembrane helix</keyword>
<sequence>MKISILKYASFSIIICFFGFTKNELYFISETRKCLEGNIIKFRNNRVLAYVDDQFDLNDFYQSALSLANQFSDRNDDGDDGEEIEYLRNIIDFHIKKHKENNTLPNLDNVDRKTKKLIYELRKELEEAKKELDNKRNGELSIQPIQDKRIIKKYENNSLSEYEAFKQMENHENILEAEHNHFECVYNHITSNNFYKELKMVKNYKKSSNKLFKKWAMFIVGGVVVVTSGVFYLLILLIPYIFSIIKKSWKIVKLKSEILKVSR</sequence>
<feature type="transmembrane region" description="Helical" evidence="2">
    <location>
        <begin position="215"/>
        <end position="242"/>
    </location>
</feature>
<dbReference type="Pfam" id="PF09592">
    <property type="entry name" value="DUF2031"/>
    <property type="match status" value="1"/>
</dbReference>
<reference evidence="3 4" key="1">
    <citation type="submission" date="2020-08" db="EMBL/GenBank/DDBJ databases">
        <authorList>
            <person name="Ramaprasad A."/>
        </authorList>
    </citation>
    <scope>NUCLEOTIDE SEQUENCE [LARGE SCALE GENOMIC DNA]</scope>
</reference>
<evidence type="ECO:0000256" key="2">
    <source>
        <dbReference type="SAM" id="Phobius"/>
    </source>
</evidence>
<gene>
    <name evidence="3" type="ORF">PVBDA_1406830</name>
</gene>
<dbReference type="InterPro" id="IPR006484">
    <property type="entry name" value="PYST_B"/>
</dbReference>
<feature type="coiled-coil region" evidence="1">
    <location>
        <begin position="111"/>
        <end position="138"/>
    </location>
</feature>
<accession>A0A6V7T3N1</accession>
<dbReference type="VEuPathDB" id="PlasmoDB:PVBDA_1406830"/>
<dbReference type="NCBIfam" id="TIGR01597">
    <property type="entry name" value="PYST-B"/>
    <property type="match status" value="1"/>
</dbReference>
<dbReference type="Proteomes" id="UP000515550">
    <property type="component" value="Chromosome PVBDA_14"/>
</dbReference>
<name>A0A6V7T3N1_PLAVN</name>
<keyword evidence="2" id="KW-0472">Membrane</keyword>
<keyword evidence="1" id="KW-0175">Coiled coil</keyword>
<evidence type="ECO:0000313" key="3">
    <source>
        <dbReference type="EMBL" id="CAD2106408.1"/>
    </source>
</evidence>